<reference evidence="2" key="1">
    <citation type="submission" date="2009-08" db="EMBL/GenBank/DDBJ databases">
        <title>Annotation of Salpingoeca rosetta.</title>
        <authorList>
            <consortium name="The Broad Institute Genome Sequencing Platform"/>
            <person name="Russ C."/>
            <person name="Cuomo C."/>
            <person name="Burger G."/>
            <person name="Gray M.W."/>
            <person name="Holland P.W.H."/>
            <person name="King N."/>
            <person name="Lang F.B.F."/>
            <person name="Roger A.J."/>
            <person name="Ruiz-Trillo I."/>
            <person name="Young S.K."/>
            <person name="Zeng Q."/>
            <person name="Gargeya S."/>
            <person name="Alvarado L."/>
            <person name="Berlin A."/>
            <person name="Chapman S.B."/>
            <person name="Chen Z."/>
            <person name="Freedman E."/>
            <person name="Gellesch M."/>
            <person name="Goldberg J."/>
            <person name="Griggs A."/>
            <person name="Gujja S."/>
            <person name="Heilman E."/>
            <person name="Heiman D."/>
            <person name="Howarth C."/>
            <person name="Mehta T."/>
            <person name="Neiman D."/>
            <person name="Pearson M."/>
            <person name="Roberts A."/>
            <person name="Saif S."/>
            <person name="Shea T."/>
            <person name="Shenoy N."/>
            <person name="Sisk P."/>
            <person name="Stolte C."/>
            <person name="Sykes S."/>
            <person name="White J."/>
            <person name="Yandava C."/>
            <person name="Haas B."/>
            <person name="Nusbaum C."/>
            <person name="Birren B."/>
        </authorList>
    </citation>
    <scope>NUCLEOTIDE SEQUENCE [LARGE SCALE GENOMIC DNA]</scope>
    <source>
        <strain evidence="2">ATCC 50818</strain>
    </source>
</reference>
<feature type="compositionally biased region" description="Polar residues" evidence="1">
    <location>
        <begin position="74"/>
        <end position="83"/>
    </location>
</feature>
<dbReference type="AlphaFoldDB" id="F2U6K5"/>
<feature type="compositionally biased region" description="Basic residues" evidence="1">
    <location>
        <begin position="219"/>
        <end position="244"/>
    </location>
</feature>
<dbReference type="RefSeq" id="XP_004994991.1">
    <property type="nucleotide sequence ID" value="XM_004994934.1"/>
</dbReference>
<evidence type="ECO:0000313" key="3">
    <source>
        <dbReference type="Proteomes" id="UP000007799"/>
    </source>
</evidence>
<dbReference type="Proteomes" id="UP000007799">
    <property type="component" value="Unassembled WGS sequence"/>
</dbReference>
<feature type="region of interest" description="Disordered" evidence="1">
    <location>
        <begin position="74"/>
        <end position="130"/>
    </location>
</feature>
<name>F2U6K5_SALR5</name>
<dbReference type="EMBL" id="GL832963">
    <property type="protein sequence ID" value="EGD83487.1"/>
    <property type="molecule type" value="Genomic_DNA"/>
</dbReference>
<dbReference type="GeneID" id="16075569"/>
<accession>F2U6K5</accession>
<dbReference type="KEGG" id="sre:PTSG_04095"/>
<feature type="compositionally biased region" description="Low complexity" evidence="1">
    <location>
        <begin position="248"/>
        <end position="266"/>
    </location>
</feature>
<proteinExistence type="predicted"/>
<gene>
    <name evidence="2" type="ORF">PTSG_04095</name>
</gene>
<feature type="region of interest" description="Disordered" evidence="1">
    <location>
        <begin position="219"/>
        <end position="282"/>
    </location>
</feature>
<protein>
    <submittedName>
        <fullName evidence="2">Uncharacterized protein</fullName>
    </submittedName>
</protein>
<evidence type="ECO:0000313" key="2">
    <source>
        <dbReference type="EMBL" id="EGD83487.1"/>
    </source>
</evidence>
<dbReference type="InParanoid" id="F2U6K5"/>
<feature type="region of interest" description="Disordered" evidence="1">
    <location>
        <begin position="295"/>
        <end position="330"/>
    </location>
</feature>
<sequence>MTARRHSRTLIHTIHSPPSPSLNVNQPLPHIHFLHHILEPATAKQASKATPKAQTRSPLNIIAFAYHLLLNTRTPKPNSSISDPSHHRHGSQDPLPHHPHAGPPCQRRRPRSAPGHLHHDDDDNHTRQHHELRLGLEPQACGVTHAQAHATHHQQQHQQRPGHAPWTHHRIALPLPANTRCPQRRGHHRGVLHPREPGRALRGRHHLQPHLPDRVRCQRRERHLRQRRRHANPHRRRHGHRRRRGDGARAQVPAHRAAARATASQNRRSHAAAPCAHPDPGHLRHAIARLRPPPQRLRSARPGAPAHGIAAKPTPGPQQEAPTQARGAQTQAASVRPLLRVHTPTPPLLTSTTRLCDVISPLVCTPMALSLTYSGGLLAHDVKVMLLVLLAVS</sequence>
<feature type="region of interest" description="Disordered" evidence="1">
    <location>
        <begin position="178"/>
        <end position="197"/>
    </location>
</feature>
<feature type="compositionally biased region" description="Basic and acidic residues" evidence="1">
    <location>
        <begin position="117"/>
        <end position="130"/>
    </location>
</feature>
<organism evidence="3">
    <name type="scientific">Salpingoeca rosetta (strain ATCC 50818 / BSB-021)</name>
    <dbReference type="NCBI Taxonomy" id="946362"/>
    <lineage>
        <taxon>Eukaryota</taxon>
        <taxon>Choanoflagellata</taxon>
        <taxon>Craspedida</taxon>
        <taxon>Salpingoecidae</taxon>
        <taxon>Salpingoeca</taxon>
    </lineage>
</organism>
<evidence type="ECO:0000256" key="1">
    <source>
        <dbReference type="SAM" id="MobiDB-lite"/>
    </source>
</evidence>
<feature type="compositionally biased region" description="Basic residues" evidence="1">
    <location>
        <begin position="182"/>
        <end position="192"/>
    </location>
</feature>
<keyword evidence="3" id="KW-1185">Reference proteome</keyword>
<feature type="compositionally biased region" description="Polar residues" evidence="1">
    <location>
        <begin position="320"/>
        <end position="330"/>
    </location>
</feature>